<reference evidence="1 2" key="1">
    <citation type="submission" date="2020-07" db="EMBL/GenBank/DDBJ databases">
        <title>Gai3-2, isolated from salt lake.</title>
        <authorList>
            <person name="Cui H."/>
            <person name="Shi X."/>
        </authorList>
    </citation>
    <scope>NUCLEOTIDE SEQUENCE [LARGE SCALE GENOMIC DNA]</scope>
    <source>
        <strain evidence="1 2">Gai3-2</strain>
        <plasmid evidence="1 2">unnamed3</plasmid>
    </source>
</reference>
<sequence>MGELKDRKTLALTASGDIEENSLHQWEWLYGHDAVVQGIKVTLKTIKGEDPFDDEHGFDVFEGTGAGEGALKLNLADAILQAHGEDIKKIDDIELDASPDAGRSVDVTITVTLVDESTHVIRGGL</sequence>
<dbReference type="EMBL" id="CP058532">
    <property type="protein sequence ID" value="QLG29979.1"/>
    <property type="molecule type" value="Genomic_DNA"/>
</dbReference>
<dbReference type="Proteomes" id="UP000509750">
    <property type="component" value="Plasmid unnamed3"/>
</dbReference>
<dbReference type="Gene3D" id="3.10.450.40">
    <property type="match status" value="1"/>
</dbReference>
<keyword evidence="1" id="KW-0614">Plasmid</keyword>
<protein>
    <submittedName>
        <fullName evidence="1">Uncharacterized protein</fullName>
    </submittedName>
</protein>
<dbReference type="AlphaFoldDB" id="A0A7D5KAN2"/>
<name>A0A7D5KAN2_9EURY</name>
<keyword evidence="2" id="KW-1185">Reference proteome</keyword>
<dbReference type="GeneID" id="56031256"/>
<accession>A0A7D5KAN2</accession>
<evidence type="ECO:0000313" key="1">
    <source>
        <dbReference type="EMBL" id="QLG29979.1"/>
    </source>
</evidence>
<evidence type="ECO:0000313" key="2">
    <source>
        <dbReference type="Proteomes" id="UP000509750"/>
    </source>
</evidence>
<dbReference type="RefSeq" id="WP_179171553.1">
    <property type="nucleotide sequence ID" value="NZ_CP058532.1"/>
</dbReference>
<organism evidence="1 2">
    <name type="scientific">Halorarum halophilum</name>
    <dbReference type="NCBI Taxonomy" id="2743090"/>
    <lineage>
        <taxon>Archaea</taxon>
        <taxon>Methanobacteriati</taxon>
        <taxon>Methanobacteriota</taxon>
        <taxon>Stenosarchaea group</taxon>
        <taxon>Halobacteria</taxon>
        <taxon>Halobacteriales</taxon>
        <taxon>Haloferacaceae</taxon>
        <taxon>Halorarum</taxon>
    </lineage>
</organism>
<dbReference type="OrthoDB" id="350800at2157"/>
<geneLocation type="plasmid" evidence="1 2">
    <name>unnamed3</name>
</geneLocation>
<dbReference type="SUPFAM" id="SSF160719">
    <property type="entry name" value="gpW/gp25-like"/>
    <property type="match status" value="1"/>
</dbReference>
<gene>
    <name evidence="1" type="ORF">HUG10_20445</name>
</gene>
<proteinExistence type="predicted"/>
<dbReference type="KEGG" id="halg:HUG10_20445"/>